<reference evidence="2 3" key="1">
    <citation type="submission" date="2018-12" db="EMBL/GenBank/DDBJ databases">
        <title>Mangrovimonas spongiae sp. nov., a novel member of the genus Mangrovimonas isolated from marine sponge.</title>
        <authorList>
            <person name="Zhuang L."/>
            <person name="Luo L."/>
        </authorList>
    </citation>
    <scope>NUCLEOTIDE SEQUENCE [LARGE SCALE GENOMIC DNA]</scope>
    <source>
        <strain evidence="2 3">HN-E26</strain>
    </source>
</reference>
<name>A0A3R9M9G1_9FLAO</name>
<dbReference type="EMBL" id="RWBG01000002">
    <property type="protein sequence ID" value="RSK40406.1"/>
    <property type="molecule type" value="Genomic_DNA"/>
</dbReference>
<dbReference type="InterPro" id="IPR010982">
    <property type="entry name" value="Lambda_DNA-bd_dom_sf"/>
</dbReference>
<dbReference type="SUPFAM" id="SSF47413">
    <property type="entry name" value="lambda repressor-like DNA-binding domains"/>
    <property type="match status" value="1"/>
</dbReference>
<dbReference type="OrthoDB" id="680449at2"/>
<dbReference type="SMART" id="SM00530">
    <property type="entry name" value="HTH_XRE"/>
    <property type="match status" value="1"/>
</dbReference>
<proteinExistence type="predicted"/>
<comment type="caution">
    <text evidence="2">The sequence shown here is derived from an EMBL/GenBank/DDBJ whole genome shotgun (WGS) entry which is preliminary data.</text>
</comment>
<dbReference type="Pfam" id="PF01381">
    <property type="entry name" value="HTH_3"/>
    <property type="match status" value="1"/>
</dbReference>
<dbReference type="AlphaFoldDB" id="A0A3R9M9G1"/>
<sequence length="172" mass="19857">MSINNIKNKLLKNSKKDTAWLEKAKWRKENEEWLDISFKIAVKVLSALKANKATDTYPKSQKELAEALDCSPQYISKLLKGQERLGIDTITKVGKILGVKLIEVPQEEVKKEEMLSSEDKFTVTIKAKELMRFKYHFGKLIQEDNELSFDYSEMVETSTYVRRGDNHLKVVA</sequence>
<dbReference type="Proteomes" id="UP000270620">
    <property type="component" value="Unassembled WGS sequence"/>
</dbReference>
<evidence type="ECO:0000313" key="2">
    <source>
        <dbReference type="EMBL" id="RSK40406.1"/>
    </source>
</evidence>
<dbReference type="PROSITE" id="PS50943">
    <property type="entry name" value="HTH_CROC1"/>
    <property type="match status" value="1"/>
</dbReference>
<dbReference type="InterPro" id="IPR001387">
    <property type="entry name" value="Cro/C1-type_HTH"/>
</dbReference>
<protein>
    <submittedName>
        <fullName evidence="2">XRE family transcriptional regulator</fullName>
    </submittedName>
</protein>
<accession>A0A3R9M9G1</accession>
<feature type="domain" description="HTH cro/C1-type" evidence="1">
    <location>
        <begin position="60"/>
        <end position="104"/>
    </location>
</feature>
<organism evidence="2 3">
    <name type="scientific">Mangrovimonas spongiae</name>
    <dbReference type="NCBI Taxonomy" id="2494697"/>
    <lineage>
        <taxon>Bacteria</taxon>
        <taxon>Pseudomonadati</taxon>
        <taxon>Bacteroidota</taxon>
        <taxon>Flavobacteriia</taxon>
        <taxon>Flavobacteriales</taxon>
        <taxon>Flavobacteriaceae</taxon>
        <taxon>Mangrovimonas</taxon>
    </lineage>
</organism>
<dbReference type="RefSeq" id="WP_125467321.1">
    <property type="nucleotide sequence ID" value="NZ_RWBG01000002.1"/>
</dbReference>
<evidence type="ECO:0000313" key="3">
    <source>
        <dbReference type="Proteomes" id="UP000270620"/>
    </source>
</evidence>
<dbReference type="CDD" id="cd00093">
    <property type="entry name" value="HTH_XRE"/>
    <property type="match status" value="1"/>
</dbReference>
<keyword evidence="3" id="KW-1185">Reference proteome</keyword>
<dbReference type="GO" id="GO:0003677">
    <property type="term" value="F:DNA binding"/>
    <property type="evidence" value="ECO:0007669"/>
    <property type="project" value="InterPro"/>
</dbReference>
<gene>
    <name evidence="2" type="ORF">EJA19_05350</name>
</gene>
<evidence type="ECO:0000259" key="1">
    <source>
        <dbReference type="PROSITE" id="PS50943"/>
    </source>
</evidence>
<dbReference type="Gene3D" id="1.10.260.40">
    <property type="entry name" value="lambda repressor-like DNA-binding domains"/>
    <property type="match status" value="1"/>
</dbReference>